<evidence type="ECO:0000256" key="10">
    <source>
        <dbReference type="ARBA" id="ARBA00022840"/>
    </source>
</evidence>
<evidence type="ECO:0000256" key="5">
    <source>
        <dbReference type="ARBA" id="ARBA00016296"/>
    </source>
</evidence>
<evidence type="ECO:0000256" key="6">
    <source>
        <dbReference type="ARBA" id="ARBA00022490"/>
    </source>
</evidence>
<dbReference type="Gene3D" id="3.40.50.300">
    <property type="entry name" value="P-loop containing nucleotide triphosphate hydrolases"/>
    <property type="match status" value="1"/>
</dbReference>
<evidence type="ECO:0000256" key="4">
    <source>
        <dbReference type="ARBA" id="ARBA00012961"/>
    </source>
</evidence>
<sequence length="203" mass="22693">MSRKGLLLVVSGPSGCGKGTVLSQVFAKQPDTYYSVSATTRAPRPGEEDGVQYHFLTKEAFEEKIAAGQMLEYAQYAGNYYGTPAQAVDAQLAQGKNVVLEIEVQGAKQVKLRRPDAVMIFIMPPSMKELRRRLTDRGTEAQEVVDRRMETAKREMPQAKDYDYIVFNDTVEEAAEDICAILRAGHCLARENLERLEQAIQED</sequence>
<evidence type="ECO:0000256" key="9">
    <source>
        <dbReference type="ARBA" id="ARBA00022777"/>
    </source>
</evidence>
<dbReference type="Gene3D" id="3.30.63.10">
    <property type="entry name" value="Guanylate Kinase phosphate binding domain"/>
    <property type="match status" value="1"/>
</dbReference>
<dbReference type="PANTHER" id="PTHR23117:SF13">
    <property type="entry name" value="GUANYLATE KINASE"/>
    <property type="match status" value="1"/>
</dbReference>
<gene>
    <name evidence="13 15" type="primary">gmk</name>
    <name evidence="15" type="ORF">IAB36_02005</name>
</gene>
<reference evidence="15" key="2">
    <citation type="journal article" date="2021" name="PeerJ">
        <title>Extensive microbial diversity within the chicken gut microbiome revealed by metagenomics and culture.</title>
        <authorList>
            <person name="Gilroy R."/>
            <person name="Ravi A."/>
            <person name="Getino M."/>
            <person name="Pursley I."/>
            <person name="Horton D.L."/>
            <person name="Alikhan N.F."/>
            <person name="Baker D."/>
            <person name="Gharbi K."/>
            <person name="Hall N."/>
            <person name="Watson M."/>
            <person name="Adriaenssens E.M."/>
            <person name="Foster-Nyarko E."/>
            <person name="Jarju S."/>
            <person name="Secka A."/>
            <person name="Antonio M."/>
            <person name="Oren A."/>
            <person name="Chaudhuri R.R."/>
            <person name="La Ragione R."/>
            <person name="Hildebrand F."/>
            <person name="Pallen M.J."/>
        </authorList>
    </citation>
    <scope>NUCLEOTIDE SEQUENCE</scope>
    <source>
        <strain evidence="15">CHK184-25365</strain>
    </source>
</reference>
<dbReference type="GO" id="GO:0005829">
    <property type="term" value="C:cytosol"/>
    <property type="evidence" value="ECO:0007669"/>
    <property type="project" value="TreeGrafter"/>
</dbReference>
<feature type="binding site" evidence="13">
    <location>
        <begin position="12"/>
        <end position="19"/>
    </location>
    <ligand>
        <name>ATP</name>
        <dbReference type="ChEBI" id="CHEBI:30616"/>
    </ligand>
</feature>
<dbReference type="EC" id="2.7.4.8" evidence="4 13"/>
<dbReference type="CDD" id="cd00071">
    <property type="entry name" value="GMPK"/>
    <property type="match status" value="1"/>
</dbReference>
<evidence type="ECO:0000256" key="1">
    <source>
        <dbReference type="ARBA" id="ARBA00003531"/>
    </source>
</evidence>
<comment type="subcellular location">
    <subcellularLocation>
        <location evidence="2 13">Cytoplasm</location>
    </subcellularLocation>
</comment>
<dbReference type="NCBIfam" id="TIGR03263">
    <property type="entry name" value="guanyl_kin"/>
    <property type="match status" value="1"/>
</dbReference>
<evidence type="ECO:0000256" key="13">
    <source>
        <dbReference type="HAMAP-Rule" id="MF_00328"/>
    </source>
</evidence>
<keyword evidence="10 13" id="KW-0067">ATP-binding</keyword>
<dbReference type="PROSITE" id="PS50052">
    <property type="entry name" value="GUANYLATE_KINASE_2"/>
    <property type="match status" value="1"/>
</dbReference>
<dbReference type="InterPro" id="IPR008144">
    <property type="entry name" value="Guanylate_kin-like_dom"/>
</dbReference>
<comment type="catalytic activity">
    <reaction evidence="12 13">
        <text>GMP + ATP = GDP + ADP</text>
        <dbReference type="Rhea" id="RHEA:20780"/>
        <dbReference type="ChEBI" id="CHEBI:30616"/>
        <dbReference type="ChEBI" id="CHEBI:58115"/>
        <dbReference type="ChEBI" id="CHEBI:58189"/>
        <dbReference type="ChEBI" id="CHEBI:456216"/>
        <dbReference type="EC" id="2.7.4.8"/>
    </reaction>
</comment>
<dbReference type="GO" id="GO:0005524">
    <property type="term" value="F:ATP binding"/>
    <property type="evidence" value="ECO:0007669"/>
    <property type="project" value="UniProtKB-UniRule"/>
</dbReference>
<keyword evidence="6 13" id="KW-0963">Cytoplasm</keyword>
<comment type="function">
    <text evidence="1 13">Essential for recycling GMP and indirectly, cGMP.</text>
</comment>
<comment type="caution">
    <text evidence="15">The sequence shown here is derived from an EMBL/GenBank/DDBJ whole genome shotgun (WGS) entry which is preliminary data.</text>
</comment>
<dbReference type="InterPro" id="IPR027417">
    <property type="entry name" value="P-loop_NTPase"/>
</dbReference>
<evidence type="ECO:0000313" key="16">
    <source>
        <dbReference type="Proteomes" id="UP000886749"/>
    </source>
</evidence>
<feature type="domain" description="Guanylate kinase-like" evidence="14">
    <location>
        <begin position="5"/>
        <end position="183"/>
    </location>
</feature>
<evidence type="ECO:0000256" key="12">
    <source>
        <dbReference type="ARBA" id="ARBA00048594"/>
    </source>
</evidence>
<evidence type="ECO:0000259" key="14">
    <source>
        <dbReference type="PROSITE" id="PS50052"/>
    </source>
</evidence>
<keyword evidence="9 13" id="KW-0418">Kinase</keyword>
<dbReference type="EMBL" id="DVGY01000049">
    <property type="protein sequence ID" value="HIR40582.1"/>
    <property type="molecule type" value="Genomic_DNA"/>
</dbReference>
<dbReference type="InterPro" id="IPR017665">
    <property type="entry name" value="Guanylate_kinase"/>
</dbReference>
<evidence type="ECO:0000313" key="15">
    <source>
        <dbReference type="EMBL" id="HIR40582.1"/>
    </source>
</evidence>
<name>A0A9D1AHL3_9FIRM</name>
<dbReference type="PANTHER" id="PTHR23117">
    <property type="entry name" value="GUANYLATE KINASE-RELATED"/>
    <property type="match status" value="1"/>
</dbReference>
<evidence type="ECO:0000256" key="2">
    <source>
        <dbReference type="ARBA" id="ARBA00004496"/>
    </source>
</evidence>
<evidence type="ECO:0000256" key="3">
    <source>
        <dbReference type="ARBA" id="ARBA00005790"/>
    </source>
</evidence>
<organism evidence="15 16">
    <name type="scientific">Candidatus Egerieicola pullicola</name>
    <dbReference type="NCBI Taxonomy" id="2840775"/>
    <lineage>
        <taxon>Bacteria</taxon>
        <taxon>Bacillati</taxon>
        <taxon>Bacillota</taxon>
        <taxon>Clostridia</taxon>
        <taxon>Eubacteriales</taxon>
        <taxon>Oscillospiraceae</taxon>
        <taxon>Oscillospiraceae incertae sedis</taxon>
        <taxon>Candidatus Egerieicola</taxon>
    </lineage>
</organism>
<dbReference type="AlphaFoldDB" id="A0A9D1AHL3"/>
<dbReference type="Proteomes" id="UP000886749">
    <property type="component" value="Unassembled WGS sequence"/>
</dbReference>
<dbReference type="GO" id="GO:0004385">
    <property type="term" value="F:GMP kinase activity"/>
    <property type="evidence" value="ECO:0007669"/>
    <property type="project" value="UniProtKB-UniRule"/>
</dbReference>
<evidence type="ECO:0000256" key="8">
    <source>
        <dbReference type="ARBA" id="ARBA00022741"/>
    </source>
</evidence>
<dbReference type="Pfam" id="PF00625">
    <property type="entry name" value="Guanylate_kin"/>
    <property type="match status" value="1"/>
</dbReference>
<evidence type="ECO:0000256" key="7">
    <source>
        <dbReference type="ARBA" id="ARBA00022679"/>
    </source>
</evidence>
<dbReference type="FunFam" id="3.30.63.10:FF:000002">
    <property type="entry name" value="Guanylate kinase 1"/>
    <property type="match status" value="1"/>
</dbReference>
<dbReference type="SUPFAM" id="SSF52540">
    <property type="entry name" value="P-loop containing nucleoside triphosphate hydrolases"/>
    <property type="match status" value="1"/>
</dbReference>
<proteinExistence type="inferred from homology"/>
<evidence type="ECO:0000256" key="11">
    <source>
        <dbReference type="ARBA" id="ARBA00030128"/>
    </source>
</evidence>
<dbReference type="HAMAP" id="MF_00328">
    <property type="entry name" value="Guanylate_kinase"/>
    <property type="match status" value="1"/>
</dbReference>
<protein>
    <recommendedName>
        <fullName evidence="5 13">Guanylate kinase</fullName>
        <ecNumber evidence="4 13">2.7.4.8</ecNumber>
    </recommendedName>
    <alternativeName>
        <fullName evidence="11 13">GMP kinase</fullName>
    </alternativeName>
</protein>
<dbReference type="InterPro" id="IPR020590">
    <property type="entry name" value="Guanylate_kinase_CS"/>
</dbReference>
<keyword evidence="7 13" id="KW-0808">Transferase</keyword>
<keyword evidence="8 13" id="KW-0547">Nucleotide-binding</keyword>
<dbReference type="InterPro" id="IPR008145">
    <property type="entry name" value="GK/Ca_channel_bsu"/>
</dbReference>
<dbReference type="SMART" id="SM00072">
    <property type="entry name" value="GuKc"/>
    <property type="match status" value="1"/>
</dbReference>
<dbReference type="PROSITE" id="PS00856">
    <property type="entry name" value="GUANYLATE_KINASE_1"/>
    <property type="match status" value="1"/>
</dbReference>
<reference evidence="15" key="1">
    <citation type="submission" date="2020-10" db="EMBL/GenBank/DDBJ databases">
        <authorList>
            <person name="Gilroy R."/>
        </authorList>
    </citation>
    <scope>NUCLEOTIDE SEQUENCE</scope>
    <source>
        <strain evidence="15">CHK184-25365</strain>
    </source>
</reference>
<accession>A0A9D1AHL3</accession>
<comment type="similarity">
    <text evidence="3 13">Belongs to the guanylate kinase family.</text>
</comment>
<dbReference type="FunFam" id="3.40.50.300:FF:000855">
    <property type="entry name" value="Guanylate kinase"/>
    <property type="match status" value="1"/>
</dbReference>